<evidence type="ECO:0000313" key="2">
    <source>
        <dbReference type="EMBL" id="SQI01199.1"/>
    </source>
</evidence>
<dbReference type="Proteomes" id="UP000249264">
    <property type="component" value="Chromosome 1"/>
</dbReference>
<feature type="region of interest" description="Disordered" evidence="1">
    <location>
        <begin position="32"/>
        <end position="84"/>
    </location>
</feature>
<dbReference type="Pfam" id="PF05258">
    <property type="entry name" value="DciA"/>
    <property type="match status" value="1"/>
</dbReference>
<dbReference type="AlphaFoldDB" id="A0A2X4RH20"/>
<reference evidence="2 3" key="1">
    <citation type="submission" date="2018-06" db="EMBL/GenBank/DDBJ databases">
        <authorList>
            <consortium name="Pathogen Informatics"/>
            <person name="Doyle S."/>
        </authorList>
    </citation>
    <scope>NUCLEOTIDE SEQUENCE [LARGE SCALE GENOMIC DNA]</scope>
    <source>
        <strain evidence="2 3">NCTC10288</strain>
    </source>
</reference>
<dbReference type="STRING" id="38301.NX84_01285"/>
<evidence type="ECO:0000256" key="1">
    <source>
        <dbReference type="SAM" id="MobiDB-lite"/>
    </source>
</evidence>
<protein>
    <submittedName>
        <fullName evidence="2">Zn-ribbon-containing, possibly RNA-binding protein and truncated derivatives</fullName>
    </submittedName>
</protein>
<dbReference type="KEGG" id="cmin:NCTC10288_02533"/>
<dbReference type="InterPro" id="IPR007922">
    <property type="entry name" value="DciA-like"/>
</dbReference>
<feature type="compositionally biased region" description="Low complexity" evidence="1">
    <location>
        <begin position="36"/>
        <end position="52"/>
    </location>
</feature>
<dbReference type="PANTHER" id="PTHR36456">
    <property type="entry name" value="UPF0232 PROTEIN SCO3875"/>
    <property type="match status" value="1"/>
</dbReference>
<proteinExistence type="predicted"/>
<gene>
    <name evidence="2" type="ORF">NCTC10288_02533</name>
</gene>
<dbReference type="PANTHER" id="PTHR36456:SF1">
    <property type="entry name" value="UPF0232 PROTEIN SCO3875"/>
    <property type="match status" value="1"/>
</dbReference>
<organism evidence="2 3">
    <name type="scientific">Corynebacterium minutissimum</name>
    <dbReference type="NCBI Taxonomy" id="38301"/>
    <lineage>
        <taxon>Bacteria</taxon>
        <taxon>Bacillati</taxon>
        <taxon>Actinomycetota</taxon>
        <taxon>Actinomycetes</taxon>
        <taxon>Mycobacteriales</taxon>
        <taxon>Corynebacteriaceae</taxon>
        <taxon>Corynebacterium</taxon>
    </lineage>
</organism>
<dbReference type="EMBL" id="LS483460">
    <property type="protein sequence ID" value="SQI01199.1"/>
    <property type="molecule type" value="Genomic_DNA"/>
</dbReference>
<evidence type="ECO:0000313" key="3">
    <source>
        <dbReference type="Proteomes" id="UP000249264"/>
    </source>
</evidence>
<accession>A0A2X4RH20</accession>
<name>A0A2X4RH20_9CORY</name>
<sequence>MPLLLTSMVRMVISMTEQDCDPVDPVKALFERTRSNSKNAPKLNKPAPKMNLASTPAEHQPKPYRRGRPSGPDGRRRRRSLEIPSLGAQIQREIGKRGWEHELAHGWVMGNWENLVGERIAAHTQPLTIKEQVVYVACDSSSWATELRYLQRPILQKIADRLGPDVVVKLHIQGPKQHRNYEGRQWVKPQGSQDTYG</sequence>